<dbReference type="RefSeq" id="WP_346789011.1">
    <property type="nucleotide sequence ID" value="NZ_JAYFSJ010000009.1"/>
</dbReference>
<dbReference type="Proteomes" id="UP001405405">
    <property type="component" value="Unassembled WGS sequence"/>
</dbReference>
<proteinExistence type="predicted"/>
<accession>A0ABV0CKS8</accession>
<evidence type="ECO:0000313" key="1">
    <source>
        <dbReference type="EMBL" id="MEN7431767.1"/>
    </source>
</evidence>
<gene>
    <name evidence="1" type="ORF">VA599_13485</name>
</gene>
<dbReference type="EMBL" id="JAYFSJ010000009">
    <property type="protein sequence ID" value="MEN7431767.1"/>
    <property type="molecule type" value="Genomic_DNA"/>
</dbReference>
<name>A0ABV0CKS8_9NEIS</name>
<comment type="caution">
    <text evidence="1">The sequence shown here is derived from an EMBL/GenBank/DDBJ whole genome shotgun (WGS) entry which is preliminary data.</text>
</comment>
<reference evidence="1 2" key="1">
    <citation type="submission" date="2023-12" db="EMBL/GenBank/DDBJ databases">
        <title>Chromobacterium sp. strain TRC.1.1.SA producing antimicrobial pigment.</title>
        <authorList>
            <person name="Verma N."/>
            <person name="Choksket S."/>
            <person name="Pinnaka A.K."/>
            <person name="Korpole S."/>
        </authorList>
    </citation>
    <scope>NUCLEOTIDE SEQUENCE [LARGE SCALE GENOMIC DNA]</scope>
    <source>
        <strain evidence="1 2">TRC1.1.SA</strain>
    </source>
</reference>
<protein>
    <submittedName>
        <fullName evidence="1">Uncharacterized protein</fullName>
    </submittedName>
</protein>
<sequence>MSLRHYIVRQMHRREQLLRVLAPPGLPPEMATRKNRTRQRINDRAERIYLRADTANGWD</sequence>
<keyword evidence="2" id="KW-1185">Reference proteome</keyword>
<evidence type="ECO:0000313" key="2">
    <source>
        <dbReference type="Proteomes" id="UP001405405"/>
    </source>
</evidence>
<organism evidence="1 2">
    <name type="scientific">Chromobacterium indicum</name>
    <dbReference type="NCBI Taxonomy" id="3110228"/>
    <lineage>
        <taxon>Bacteria</taxon>
        <taxon>Pseudomonadati</taxon>
        <taxon>Pseudomonadota</taxon>
        <taxon>Betaproteobacteria</taxon>
        <taxon>Neisseriales</taxon>
        <taxon>Chromobacteriaceae</taxon>
        <taxon>Chromobacterium</taxon>
    </lineage>
</organism>